<keyword evidence="3" id="KW-0732">Signal</keyword>
<dbReference type="SUPFAM" id="SSF53850">
    <property type="entry name" value="Periplasmic binding protein-like II"/>
    <property type="match status" value="1"/>
</dbReference>
<name>A0A7T1AN83_ATRLM</name>
<dbReference type="InterPro" id="IPR006059">
    <property type="entry name" value="SBP"/>
</dbReference>
<reference evidence="4 5" key="1">
    <citation type="journal article" date="2021" name="Nat. Commun.">
        <title>Isolation of a member of the candidate phylum Atribacteria reveals a unique cell membrane structure.</title>
        <authorList>
            <person name="Taiki K."/>
            <person name="Nobu M.K."/>
            <person name="Kusada H."/>
            <person name="Meng X.-Y."/>
            <person name="Hosoki N."/>
            <person name="Uematsu K."/>
            <person name="Yoshioka H."/>
            <person name="Kamagata Y."/>
            <person name="Tamaki H."/>
        </authorList>
    </citation>
    <scope>NUCLEOTIDE SEQUENCE [LARGE SCALE GENOMIC DNA]</scope>
    <source>
        <strain evidence="4 5">RT761</strain>
    </source>
</reference>
<evidence type="ECO:0000256" key="1">
    <source>
        <dbReference type="ARBA" id="ARBA00004418"/>
    </source>
</evidence>
<dbReference type="Proteomes" id="UP000594463">
    <property type="component" value="Chromosome"/>
</dbReference>
<evidence type="ECO:0008006" key="6">
    <source>
        <dbReference type="Google" id="ProtNLM"/>
    </source>
</evidence>
<comment type="subcellular location">
    <subcellularLocation>
        <location evidence="1">Periplasm</location>
    </subcellularLocation>
</comment>
<evidence type="ECO:0000313" key="5">
    <source>
        <dbReference type="Proteomes" id="UP000594463"/>
    </source>
</evidence>
<dbReference type="InterPro" id="IPR050490">
    <property type="entry name" value="Bact_solute-bd_prot1"/>
</dbReference>
<feature type="chain" id="PRO_5031287748" description="ABC transporter substrate-binding protein" evidence="3">
    <location>
        <begin position="23"/>
        <end position="440"/>
    </location>
</feature>
<evidence type="ECO:0000256" key="3">
    <source>
        <dbReference type="SAM" id="SignalP"/>
    </source>
</evidence>
<dbReference type="Pfam" id="PF13416">
    <property type="entry name" value="SBP_bac_8"/>
    <property type="match status" value="1"/>
</dbReference>
<dbReference type="AlphaFoldDB" id="A0A7T1AN83"/>
<evidence type="ECO:0000313" key="4">
    <source>
        <dbReference type="EMBL" id="QPM69029.1"/>
    </source>
</evidence>
<dbReference type="KEGG" id="alam:RT761_02257"/>
<accession>A0A7T1AN83</accession>
<dbReference type="PANTHER" id="PTHR43649:SF12">
    <property type="entry name" value="DIACETYLCHITOBIOSE BINDING PROTEIN DASA"/>
    <property type="match status" value="1"/>
</dbReference>
<feature type="signal peptide" evidence="3">
    <location>
        <begin position="1"/>
        <end position="22"/>
    </location>
</feature>
<comment type="similarity">
    <text evidence="2">Belongs to the bacterial solute-binding protein 1 family.</text>
</comment>
<dbReference type="Gene3D" id="3.40.190.10">
    <property type="entry name" value="Periplasmic binding protein-like II"/>
    <property type="match status" value="1"/>
</dbReference>
<dbReference type="EMBL" id="CP065383">
    <property type="protein sequence ID" value="QPM69029.1"/>
    <property type="molecule type" value="Genomic_DNA"/>
</dbReference>
<proteinExistence type="inferred from homology"/>
<evidence type="ECO:0000256" key="2">
    <source>
        <dbReference type="ARBA" id="ARBA00008520"/>
    </source>
</evidence>
<protein>
    <recommendedName>
        <fullName evidence="6">ABC transporter substrate-binding protein</fullName>
    </recommendedName>
</protein>
<gene>
    <name evidence="4" type="ORF">RT761_02257</name>
</gene>
<dbReference type="RefSeq" id="WP_218111518.1">
    <property type="nucleotide sequence ID" value="NZ_CP065383.1"/>
</dbReference>
<dbReference type="PANTHER" id="PTHR43649">
    <property type="entry name" value="ARABINOSE-BINDING PROTEIN-RELATED"/>
    <property type="match status" value="1"/>
</dbReference>
<sequence>MKKLTLPLVILLILVCVSAVVAQEKVRLTVEMSVYVEAPHKKAFDLLKEAYELQNPNVEIVYYGPAYDEYWDKLAVEIVSGTEADIVQLQDAAARYATYASLREGETGAFVNLDQYIKGTELEDKLIGQKELVFNGHYIGIANYATGMRGVYYRKSLFEEAGIDADTIITNEDFLEVAKSLTKSKDDGTMQYGFGAVISTHDFVYDEMKTFICYPIGATYSPLNKPPYEPDNIIVGNEAWNYAFKWWQDMIFTHKVVAPGSYDKADERDLFWNGVVAMNIDGPWFVGMTKEYNEALLDDLDIIASPDIVYNGEQYPFNKQNYGITHLVSSNSKNPDEAIKFLLWMTTPEAQALVSECGMIPSNTDYSTGADYYETWPLNAKLASLAEERYYEPPILDPEIPELGEINRIMINFAQAAFINQEDVADVLDEAAEEIKALFR</sequence>
<organism evidence="4 5">
    <name type="scientific">Atribacter laminatus</name>
    <dbReference type="NCBI Taxonomy" id="2847778"/>
    <lineage>
        <taxon>Bacteria</taxon>
        <taxon>Pseudomonadati</taxon>
        <taxon>Atribacterota</taxon>
        <taxon>Atribacteria</taxon>
        <taxon>Atribacterales</taxon>
        <taxon>Atribacteraceae</taxon>
        <taxon>Atribacter</taxon>
    </lineage>
</organism>
<keyword evidence="5" id="KW-1185">Reference proteome</keyword>
<dbReference type="GO" id="GO:0042597">
    <property type="term" value="C:periplasmic space"/>
    <property type="evidence" value="ECO:0007669"/>
    <property type="project" value="UniProtKB-SubCell"/>
</dbReference>